<keyword evidence="4 7" id="KW-0547">Nucleotide-binding</keyword>
<organism evidence="10 11">
    <name type="scientific">Leifsonia aquatica</name>
    <name type="common">Corynebacterium aquaticum</name>
    <dbReference type="NCBI Taxonomy" id="144185"/>
    <lineage>
        <taxon>Bacteria</taxon>
        <taxon>Bacillati</taxon>
        <taxon>Actinomycetota</taxon>
        <taxon>Actinomycetes</taxon>
        <taxon>Micrococcales</taxon>
        <taxon>Microbacteriaceae</taxon>
        <taxon>Leifsonia</taxon>
    </lineage>
</organism>
<dbReference type="EMBL" id="JACHVP010000001">
    <property type="protein sequence ID" value="MBB2965367.1"/>
    <property type="molecule type" value="Genomic_DNA"/>
</dbReference>
<keyword evidence="11" id="KW-1185">Reference proteome</keyword>
<dbReference type="EC" id="2.7.11.1" evidence="1"/>
<dbReference type="PANTHER" id="PTHR43289:SF6">
    <property type="entry name" value="SERINE_THREONINE-PROTEIN KINASE NEKL-3"/>
    <property type="match status" value="1"/>
</dbReference>
<keyword evidence="3" id="KW-0808">Transferase</keyword>
<evidence type="ECO:0000256" key="1">
    <source>
        <dbReference type="ARBA" id="ARBA00012513"/>
    </source>
</evidence>
<dbReference type="Pfam" id="PF00069">
    <property type="entry name" value="Pkinase"/>
    <property type="match status" value="1"/>
</dbReference>
<dbReference type="RefSeq" id="WP_183428049.1">
    <property type="nucleotide sequence ID" value="NZ_JACHVP010000001.1"/>
</dbReference>
<protein>
    <recommendedName>
        <fullName evidence="1">non-specific serine/threonine protein kinase</fullName>
        <ecNumber evidence="1">2.7.11.1</ecNumber>
    </recommendedName>
</protein>
<dbReference type="PANTHER" id="PTHR43289">
    <property type="entry name" value="MITOGEN-ACTIVATED PROTEIN KINASE KINASE KINASE 20-RELATED"/>
    <property type="match status" value="1"/>
</dbReference>
<evidence type="ECO:0000313" key="10">
    <source>
        <dbReference type="EMBL" id="MBB2965367.1"/>
    </source>
</evidence>
<dbReference type="PROSITE" id="PS50011">
    <property type="entry name" value="PROTEIN_KINASE_DOM"/>
    <property type="match status" value="1"/>
</dbReference>
<gene>
    <name evidence="10" type="ORF">FHX33_000099</name>
</gene>
<evidence type="ECO:0000256" key="2">
    <source>
        <dbReference type="ARBA" id="ARBA00022527"/>
    </source>
</evidence>
<dbReference type="Gene3D" id="3.30.200.20">
    <property type="entry name" value="Phosphorylase Kinase, domain 1"/>
    <property type="match status" value="1"/>
</dbReference>
<evidence type="ECO:0000256" key="7">
    <source>
        <dbReference type="PROSITE-ProRule" id="PRU10141"/>
    </source>
</evidence>
<keyword evidence="8" id="KW-0812">Transmembrane</keyword>
<proteinExistence type="predicted"/>
<dbReference type="PROSITE" id="PS00107">
    <property type="entry name" value="PROTEIN_KINASE_ATP"/>
    <property type="match status" value="1"/>
</dbReference>
<dbReference type="InterPro" id="IPR011009">
    <property type="entry name" value="Kinase-like_dom_sf"/>
</dbReference>
<feature type="transmembrane region" description="Helical" evidence="8">
    <location>
        <begin position="351"/>
        <end position="374"/>
    </location>
</feature>
<evidence type="ECO:0000313" key="11">
    <source>
        <dbReference type="Proteomes" id="UP000538196"/>
    </source>
</evidence>
<dbReference type="InterPro" id="IPR017441">
    <property type="entry name" value="Protein_kinase_ATP_BS"/>
</dbReference>
<keyword evidence="2 10" id="KW-0723">Serine/threonine-protein kinase</keyword>
<reference evidence="10 11" key="1">
    <citation type="submission" date="2020-08" db="EMBL/GenBank/DDBJ databases">
        <title>Sequencing the genomes of 1000 actinobacteria strains.</title>
        <authorList>
            <person name="Klenk H.-P."/>
        </authorList>
    </citation>
    <scope>NUCLEOTIDE SEQUENCE [LARGE SCALE GENOMIC DNA]</scope>
    <source>
        <strain evidence="10 11">DSM 20146</strain>
    </source>
</reference>
<dbReference type="SMART" id="SM00220">
    <property type="entry name" value="S_TKc"/>
    <property type="match status" value="1"/>
</dbReference>
<keyword evidence="8" id="KW-0472">Membrane</keyword>
<name>A0A7W4USR5_LEIAQ</name>
<evidence type="ECO:0000256" key="5">
    <source>
        <dbReference type="ARBA" id="ARBA00022777"/>
    </source>
</evidence>
<dbReference type="InterPro" id="IPR000719">
    <property type="entry name" value="Prot_kinase_dom"/>
</dbReference>
<feature type="domain" description="Protein kinase" evidence="9">
    <location>
        <begin position="15"/>
        <end position="272"/>
    </location>
</feature>
<accession>A0A7W4USR5</accession>
<keyword evidence="8" id="KW-1133">Transmembrane helix</keyword>
<keyword evidence="6 7" id="KW-0067">ATP-binding</keyword>
<dbReference type="Proteomes" id="UP000538196">
    <property type="component" value="Unassembled WGS sequence"/>
</dbReference>
<dbReference type="SUPFAM" id="SSF56112">
    <property type="entry name" value="Protein kinase-like (PK-like)"/>
    <property type="match status" value="1"/>
</dbReference>
<dbReference type="PROSITE" id="PS00108">
    <property type="entry name" value="PROTEIN_KINASE_ST"/>
    <property type="match status" value="1"/>
</dbReference>
<keyword evidence="5 10" id="KW-0418">Kinase</keyword>
<dbReference type="CDD" id="cd14014">
    <property type="entry name" value="STKc_PknB_like"/>
    <property type="match status" value="1"/>
</dbReference>
<evidence type="ECO:0000259" key="9">
    <source>
        <dbReference type="PROSITE" id="PS50011"/>
    </source>
</evidence>
<sequence length="378" mass="40466">MSRRAIASPPVLPGYAVIRPLGSGGFADVFLYEQDLPRRVVAVKVLAAEAVNDETLRAFNAEADILARLSAHPAIVTVHLASISSDGRPFFVMEYCPDTMSARLRRDSLALSTVLETGVRIAGAVETVHRAGLLHRDIKPSNILITALGSAVLADFGIAAADDEDGDVAMSVPWSAPEVLQETTNGTIASEVWSLAATVYTLLTGRSPFESDRRQANTRDLMTGRILKAVYTPTGRDDVPPRLEEALRTALSKDPSRRFASAQAFAEELRWVQYELGIPPTAIEVASPEWARAAGLIDLDDRDRRGPVVSTVNPDSRRAQREAKQAEAAAEAKRDRDGLVVRERRWAGNPIVPALIGAGVAVVAVVGVGVALIAGGVL</sequence>
<evidence type="ECO:0000256" key="4">
    <source>
        <dbReference type="ARBA" id="ARBA00022741"/>
    </source>
</evidence>
<evidence type="ECO:0000256" key="8">
    <source>
        <dbReference type="SAM" id="Phobius"/>
    </source>
</evidence>
<dbReference type="InterPro" id="IPR008271">
    <property type="entry name" value="Ser/Thr_kinase_AS"/>
</dbReference>
<comment type="caution">
    <text evidence="10">The sequence shown here is derived from an EMBL/GenBank/DDBJ whole genome shotgun (WGS) entry which is preliminary data.</text>
</comment>
<evidence type="ECO:0000256" key="6">
    <source>
        <dbReference type="ARBA" id="ARBA00022840"/>
    </source>
</evidence>
<dbReference type="AlphaFoldDB" id="A0A7W4USR5"/>
<evidence type="ECO:0000256" key="3">
    <source>
        <dbReference type="ARBA" id="ARBA00022679"/>
    </source>
</evidence>
<dbReference type="GO" id="GO:0004674">
    <property type="term" value="F:protein serine/threonine kinase activity"/>
    <property type="evidence" value="ECO:0007669"/>
    <property type="project" value="UniProtKB-KW"/>
</dbReference>
<feature type="binding site" evidence="7">
    <location>
        <position position="44"/>
    </location>
    <ligand>
        <name>ATP</name>
        <dbReference type="ChEBI" id="CHEBI:30616"/>
    </ligand>
</feature>
<dbReference type="Gene3D" id="1.10.510.10">
    <property type="entry name" value="Transferase(Phosphotransferase) domain 1"/>
    <property type="match status" value="1"/>
</dbReference>
<dbReference type="GO" id="GO:0005524">
    <property type="term" value="F:ATP binding"/>
    <property type="evidence" value="ECO:0007669"/>
    <property type="project" value="UniProtKB-UniRule"/>
</dbReference>